<feature type="compositionally biased region" description="Basic and acidic residues" evidence="1">
    <location>
        <begin position="1"/>
        <end position="14"/>
    </location>
</feature>
<organism evidence="2 3">
    <name type="scientific">Takifugu flavidus</name>
    <name type="common">sansaifugu</name>
    <dbReference type="NCBI Taxonomy" id="433684"/>
    <lineage>
        <taxon>Eukaryota</taxon>
        <taxon>Metazoa</taxon>
        <taxon>Chordata</taxon>
        <taxon>Craniata</taxon>
        <taxon>Vertebrata</taxon>
        <taxon>Euteleostomi</taxon>
        <taxon>Actinopterygii</taxon>
        <taxon>Neopterygii</taxon>
        <taxon>Teleostei</taxon>
        <taxon>Neoteleostei</taxon>
        <taxon>Acanthomorphata</taxon>
        <taxon>Eupercaria</taxon>
        <taxon>Tetraodontiformes</taxon>
        <taxon>Tetradontoidea</taxon>
        <taxon>Tetraodontidae</taxon>
        <taxon>Takifugu</taxon>
    </lineage>
</organism>
<evidence type="ECO:0000256" key="1">
    <source>
        <dbReference type="SAM" id="MobiDB-lite"/>
    </source>
</evidence>
<evidence type="ECO:0000313" key="2">
    <source>
        <dbReference type="EMBL" id="TWW65467.1"/>
    </source>
</evidence>
<accession>A0A5C6NIM2</accession>
<keyword evidence="3" id="KW-1185">Reference proteome</keyword>
<dbReference type="Proteomes" id="UP000324091">
    <property type="component" value="Chromosome 21"/>
</dbReference>
<dbReference type="EMBL" id="RHFK02000014">
    <property type="protein sequence ID" value="TWW65467.1"/>
    <property type="molecule type" value="Genomic_DNA"/>
</dbReference>
<proteinExistence type="predicted"/>
<reference evidence="2 3" key="1">
    <citation type="submission" date="2019-04" db="EMBL/GenBank/DDBJ databases">
        <title>Chromosome genome assembly for Takifugu flavidus.</title>
        <authorList>
            <person name="Xiao S."/>
        </authorList>
    </citation>
    <scope>NUCLEOTIDE SEQUENCE [LARGE SCALE GENOMIC DNA]</scope>
    <source>
        <strain evidence="2">HTHZ2018</strain>
        <tissue evidence="2">Muscle</tissue>
    </source>
</reference>
<feature type="region of interest" description="Disordered" evidence="1">
    <location>
        <begin position="84"/>
        <end position="147"/>
    </location>
</feature>
<name>A0A5C6NIM2_9TELE</name>
<dbReference type="AlphaFoldDB" id="A0A5C6NIM2"/>
<protein>
    <submittedName>
        <fullName evidence="2">Uncharacterized protein</fullName>
    </submittedName>
</protein>
<gene>
    <name evidence="2" type="ORF">D4764_21G0003670</name>
</gene>
<comment type="caution">
    <text evidence="2">The sequence shown here is derived from an EMBL/GenBank/DDBJ whole genome shotgun (WGS) entry which is preliminary data.</text>
</comment>
<evidence type="ECO:0000313" key="3">
    <source>
        <dbReference type="Proteomes" id="UP000324091"/>
    </source>
</evidence>
<sequence length="147" mass="15231">MPIETERSEDRHGDPSAGGFCMEPSLASRLGQGAVAHFPVSAGGPLSSGPTEVALLRPCGGWERLRGADPLAFSAGEKMAFHATEEPTGPGCVADPLRRSLGPNSMTSDAGNPGNSRGIWSGRRANVGRGERGGAPAGMRTHDFHQV</sequence>
<feature type="compositionally biased region" description="Polar residues" evidence="1">
    <location>
        <begin position="102"/>
        <end position="115"/>
    </location>
</feature>
<feature type="region of interest" description="Disordered" evidence="1">
    <location>
        <begin position="1"/>
        <end position="21"/>
    </location>
</feature>